<dbReference type="EMBL" id="GBXM01039767">
    <property type="protein sequence ID" value="JAH68810.1"/>
    <property type="molecule type" value="Transcribed_RNA"/>
</dbReference>
<evidence type="ECO:0000313" key="1">
    <source>
        <dbReference type="EMBL" id="JAH68810.1"/>
    </source>
</evidence>
<sequence length="19" mass="2437">MIIYFRFSKVDFLERLIVF</sequence>
<reference evidence="1" key="1">
    <citation type="submission" date="2014-11" db="EMBL/GenBank/DDBJ databases">
        <authorList>
            <person name="Amaro Gonzalez C."/>
        </authorList>
    </citation>
    <scope>NUCLEOTIDE SEQUENCE</scope>
</reference>
<organism evidence="1">
    <name type="scientific">Anguilla anguilla</name>
    <name type="common">European freshwater eel</name>
    <name type="synonym">Muraena anguilla</name>
    <dbReference type="NCBI Taxonomy" id="7936"/>
    <lineage>
        <taxon>Eukaryota</taxon>
        <taxon>Metazoa</taxon>
        <taxon>Chordata</taxon>
        <taxon>Craniata</taxon>
        <taxon>Vertebrata</taxon>
        <taxon>Euteleostomi</taxon>
        <taxon>Actinopterygii</taxon>
        <taxon>Neopterygii</taxon>
        <taxon>Teleostei</taxon>
        <taxon>Anguilliformes</taxon>
        <taxon>Anguillidae</taxon>
        <taxon>Anguilla</taxon>
    </lineage>
</organism>
<accession>A0A0E9UUE5</accession>
<protein>
    <submittedName>
        <fullName evidence="1">Uncharacterized protein</fullName>
    </submittedName>
</protein>
<name>A0A0E9UUE5_ANGAN</name>
<proteinExistence type="predicted"/>
<reference evidence="1" key="2">
    <citation type="journal article" date="2015" name="Fish Shellfish Immunol.">
        <title>Early steps in the European eel (Anguilla anguilla)-Vibrio vulnificus interaction in the gills: Role of the RtxA13 toxin.</title>
        <authorList>
            <person name="Callol A."/>
            <person name="Pajuelo D."/>
            <person name="Ebbesson L."/>
            <person name="Teles M."/>
            <person name="MacKenzie S."/>
            <person name="Amaro C."/>
        </authorList>
    </citation>
    <scope>NUCLEOTIDE SEQUENCE</scope>
</reference>
<dbReference type="AlphaFoldDB" id="A0A0E9UUE5"/>